<dbReference type="PROSITE" id="PS50920">
    <property type="entry name" value="SOLCAR"/>
    <property type="match status" value="3"/>
</dbReference>
<keyword evidence="5" id="KW-0677">Repeat</keyword>
<keyword evidence="8" id="KW-0576">Peroxisome</keyword>
<comment type="similarity">
    <text evidence="2 10">Belongs to the mitochondrial carrier (TC 2.A.29) family.</text>
</comment>
<accession>A0ABR4MVU2</accession>
<name>A0ABR4MVU2_9FUNG</name>
<dbReference type="SUPFAM" id="SSF103506">
    <property type="entry name" value="Mitochondrial carrier"/>
    <property type="match status" value="1"/>
</dbReference>
<dbReference type="Gene3D" id="1.50.40.10">
    <property type="entry name" value="Mitochondrial carrier domain"/>
    <property type="match status" value="1"/>
</dbReference>
<sequence>MALTYPLVTVSTRSQVSNAARVSQREALLKILKEEGIAGLYSGINSAMFGIAVTQYVYYYWYEFVKSRFEAASAKHVLTITENMVTGAIAGAATATLTNPIWVINTRLLVKKDSMDDQSPRKPLSTRQVILNIFKEEGIQGFFRGLLPALVLVINPVIQFTIYERLRMWWEKRRGATLNGIDFFLLGAISKLCATSFTYPYIVIKSRMQLKEGGDENLRYNSLYDGFTKIINNEGFKGLYKGIESKLMQSVLSAAFTFAFKEELYSGAVTLLTFLGLRAAAAQKQ</sequence>
<feature type="transmembrane region" description="Helical" evidence="11">
    <location>
        <begin position="142"/>
        <end position="163"/>
    </location>
</feature>
<keyword evidence="4 9" id="KW-0812">Transmembrane</keyword>
<comment type="subcellular location">
    <subcellularLocation>
        <location evidence="1">Peroxisome membrane</location>
        <topology evidence="1">Multi-pass membrane protein</topology>
    </subcellularLocation>
</comment>
<evidence type="ECO:0000256" key="9">
    <source>
        <dbReference type="PROSITE-ProRule" id="PRU00282"/>
    </source>
</evidence>
<feature type="repeat" description="Solcar" evidence="9">
    <location>
        <begin position="1"/>
        <end position="68"/>
    </location>
</feature>
<evidence type="ECO:0000256" key="11">
    <source>
        <dbReference type="SAM" id="Phobius"/>
    </source>
</evidence>
<reference evidence="12 13" key="1">
    <citation type="submission" date="2023-09" db="EMBL/GenBank/DDBJ databases">
        <title>Pangenome analysis of Batrachochytrium dendrobatidis and related Chytrids.</title>
        <authorList>
            <person name="Yacoub M.N."/>
            <person name="Stajich J.E."/>
            <person name="James T.Y."/>
        </authorList>
    </citation>
    <scope>NUCLEOTIDE SEQUENCE [LARGE SCALE GENOMIC DNA]</scope>
    <source>
        <strain evidence="12 13">JEL0888</strain>
    </source>
</reference>
<dbReference type="InterPro" id="IPR018108">
    <property type="entry name" value="MCP_transmembrane"/>
</dbReference>
<feature type="transmembrane region" description="Helical" evidence="11">
    <location>
        <begin position="183"/>
        <end position="204"/>
    </location>
</feature>
<dbReference type="Proteomes" id="UP001527925">
    <property type="component" value="Unassembled WGS sequence"/>
</dbReference>
<feature type="transmembrane region" description="Helical" evidence="11">
    <location>
        <begin position="43"/>
        <end position="61"/>
    </location>
</feature>
<evidence type="ECO:0000256" key="10">
    <source>
        <dbReference type="RuleBase" id="RU000488"/>
    </source>
</evidence>
<evidence type="ECO:0000313" key="13">
    <source>
        <dbReference type="Proteomes" id="UP001527925"/>
    </source>
</evidence>
<evidence type="ECO:0000256" key="4">
    <source>
        <dbReference type="ARBA" id="ARBA00022692"/>
    </source>
</evidence>
<protein>
    <submittedName>
        <fullName evidence="12">Uncharacterized protein</fullName>
    </submittedName>
</protein>
<keyword evidence="6 11" id="KW-1133">Transmembrane helix</keyword>
<evidence type="ECO:0000256" key="3">
    <source>
        <dbReference type="ARBA" id="ARBA00022448"/>
    </source>
</evidence>
<evidence type="ECO:0000256" key="6">
    <source>
        <dbReference type="ARBA" id="ARBA00022989"/>
    </source>
</evidence>
<dbReference type="InterPro" id="IPR023395">
    <property type="entry name" value="MCP_dom_sf"/>
</dbReference>
<evidence type="ECO:0000256" key="2">
    <source>
        <dbReference type="ARBA" id="ARBA00006375"/>
    </source>
</evidence>
<gene>
    <name evidence="12" type="ORF">HK105_209143</name>
</gene>
<feature type="repeat" description="Solcar" evidence="9">
    <location>
        <begin position="78"/>
        <end position="169"/>
    </location>
</feature>
<feature type="repeat" description="Solcar" evidence="9">
    <location>
        <begin position="178"/>
        <end position="267"/>
    </location>
</feature>
<dbReference type="InterPro" id="IPR052217">
    <property type="entry name" value="Mito/Peroxisomal_Carrier"/>
</dbReference>
<keyword evidence="13" id="KW-1185">Reference proteome</keyword>
<organism evidence="12 13">
    <name type="scientific">Polyrhizophydium stewartii</name>
    <dbReference type="NCBI Taxonomy" id="2732419"/>
    <lineage>
        <taxon>Eukaryota</taxon>
        <taxon>Fungi</taxon>
        <taxon>Fungi incertae sedis</taxon>
        <taxon>Chytridiomycota</taxon>
        <taxon>Chytridiomycota incertae sedis</taxon>
        <taxon>Chytridiomycetes</taxon>
        <taxon>Rhizophydiales</taxon>
        <taxon>Rhizophydiales incertae sedis</taxon>
        <taxon>Polyrhizophydium</taxon>
    </lineage>
</organism>
<comment type="caution">
    <text evidence="12">The sequence shown here is derived from an EMBL/GenBank/DDBJ whole genome shotgun (WGS) entry which is preliminary data.</text>
</comment>
<evidence type="ECO:0000256" key="1">
    <source>
        <dbReference type="ARBA" id="ARBA00004585"/>
    </source>
</evidence>
<keyword evidence="7 9" id="KW-0472">Membrane</keyword>
<dbReference type="PANTHER" id="PTHR45939">
    <property type="entry name" value="PEROXISOMAL MEMBRANE PROTEIN PMP34-RELATED"/>
    <property type="match status" value="1"/>
</dbReference>
<dbReference type="EMBL" id="JADGIZ020000114">
    <property type="protein sequence ID" value="KAL2911379.1"/>
    <property type="molecule type" value="Genomic_DNA"/>
</dbReference>
<keyword evidence="3 10" id="KW-0813">Transport</keyword>
<evidence type="ECO:0000313" key="12">
    <source>
        <dbReference type="EMBL" id="KAL2911379.1"/>
    </source>
</evidence>
<dbReference type="Pfam" id="PF00153">
    <property type="entry name" value="Mito_carr"/>
    <property type="match status" value="3"/>
</dbReference>
<evidence type="ECO:0000256" key="8">
    <source>
        <dbReference type="ARBA" id="ARBA00023140"/>
    </source>
</evidence>
<dbReference type="PANTHER" id="PTHR45939:SF5">
    <property type="entry name" value="PEROXISOMAL MEMBRANE PROTEIN PMP34"/>
    <property type="match status" value="1"/>
</dbReference>
<evidence type="ECO:0000256" key="5">
    <source>
        <dbReference type="ARBA" id="ARBA00022737"/>
    </source>
</evidence>
<proteinExistence type="inferred from homology"/>
<evidence type="ECO:0000256" key="7">
    <source>
        <dbReference type="ARBA" id="ARBA00023136"/>
    </source>
</evidence>